<feature type="signal peptide" evidence="1">
    <location>
        <begin position="1"/>
        <end position="23"/>
    </location>
</feature>
<dbReference type="InterPro" id="IPR013424">
    <property type="entry name" value="Ice-binding_C"/>
</dbReference>
<name>A0ABW3GPY5_9PROT</name>
<dbReference type="RefSeq" id="WP_194747428.1">
    <property type="nucleotide sequence ID" value="NZ_JBHTJW010000003.1"/>
</dbReference>
<dbReference type="Proteomes" id="UP001597106">
    <property type="component" value="Unassembled WGS sequence"/>
</dbReference>
<reference evidence="4" key="1">
    <citation type="journal article" date="2019" name="Int. J. Syst. Evol. Microbiol.">
        <title>The Global Catalogue of Microorganisms (GCM) 10K type strain sequencing project: providing services to taxonomists for standard genome sequencing and annotation.</title>
        <authorList>
            <consortium name="The Broad Institute Genomics Platform"/>
            <consortium name="The Broad Institute Genome Sequencing Center for Infectious Disease"/>
            <person name="Wu L."/>
            <person name="Ma J."/>
        </authorList>
    </citation>
    <scope>NUCLEOTIDE SEQUENCE [LARGE SCALE GENOMIC DNA]</scope>
    <source>
        <strain evidence="4">CCUG 59685</strain>
    </source>
</reference>
<dbReference type="EMBL" id="JBHTJW010000003">
    <property type="protein sequence ID" value="MFD0930462.1"/>
    <property type="molecule type" value="Genomic_DNA"/>
</dbReference>
<sequence>MKFQYKALVAALALSTASLSAQAAFDLNASGDSSFFLTVVDNTNNVSALFDLGFNNSQFSAMVSQATANGGVLSWDLTKGDYASAWSSFWSIAQDNAALQWGVMSADNTGGAAGSRNVITTYASGTKFVSTTQMQSSLTNFDDYLKANQSLGNHADVANGASTATAGAAFAESKAYGTSGRINGTGYDTTKRLGEVADIRQVFTGANAPAPVTEFTLGNANGRYTFSLSSAGVLTFAAPVPEADSYAMLLAGLGVIGLVARRRKA</sequence>
<organism evidence="3 4">
    <name type="scientific">Methylophilus glucosoxydans</name>
    <dbReference type="NCBI Taxonomy" id="752553"/>
    <lineage>
        <taxon>Bacteria</taxon>
        <taxon>Pseudomonadati</taxon>
        <taxon>Pseudomonadota</taxon>
        <taxon>Betaproteobacteria</taxon>
        <taxon>Nitrosomonadales</taxon>
        <taxon>Methylophilaceae</taxon>
        <taxon>Methylophilus</taxon>
    </lineage>
</organism>
<evidence type="ECO:0000259" key="2">
    <source>
        <dbReference type="Pfam" id="PF07589"/>
    </source>
</evidence>
<comment type="caution">
    <text evidence="3">The sequence shown here is derived from an EMBL/GenBank/DDBJ whole genome shotgun (WGS) entry which is preliminary data.</text>
</comment>
<evidence type="ECO:0000256" key="1">
    <source>
        <dbReference type="SAM" id="SignalP"/>
    </source>
</evidence>
<proteinExistence type="predicted"/>
<feature type="chain" id="PRO_5045064068" evidence="1">
    <location>
        <begin position="24"/>
        <end position="265"/>
    </location>
</feature>
<feature type="domain" description="Ice-binding protein C-terminal" evidence="2">
    <location>
        <begin position="239"/>
        <end position="263"/>
    </location>
</feature>
<keyword evidence="4" id="KW-1185">Reference proteome</keyword>
<accession>A0ABW3GPY5</accession>
<keyword evidence="1" id="KW-0732">Signal</keyword>
<evidence type="ECO:0000313" key="4">
    <source>
        <dbReference type="Proteomes" id="UP001597106"/>
    </source>
</evidence>
<protein>
    <submittedName>
        <fullName evidence="3">PEP-CTERM sorting domain-containing protein</fullName>
    </submittedName>
</protein>
<evidence type="ECO:0000313" key="3">
    <source>
        <dbReference type="EMBL" id="MFD0930462.1"/>
    </source>
</evidence>
<gene>
    <name evidence="3" type="ORF">ACFQ1T_11820</name>
</gene>
<dbReference type="Pfam" id="PF07589">
    <property type="entry name" value="PEP-CTERM"/>
    <property type="match status" value="1"/>
</dbReference>